<keyword evidence="4" id="KW-1185">Reference proteome</keyword>
<name>W0F7R1_9BACT</name>
<dbReference type="STRING" id="929713.NIASO_08860"/>
<evidence type="ECO:0000313" key="3">
    <source>
        <dbReference type="EMBL" id="AHF17499.1"/>
    </source>
</evidence>
<sequence length="249" mass="28837">MQLRNTTQQYQSALANYCRTGMLENIPGVVKENVPQYRRLVLNVIDDMLQNAYPLTYDLLEEAEWNAIVHDFFTNHPCQSPQVWYMPKEFYQYLTETTHSILDTYSFLKELLWFEWVEVELFMMEDQLISAAASGDLRTDKLMINPEHLLLTFEYPVHQKNPGTIRASDKGHYFVVGHRNSDGEVIFTDVAAALVRMIEYLEEAPYTGTELFSLFERENALQLSETDKEAVLNFLQTALQQGLIAGFAK</sequence>
<organism evidence="3 4">
    <name type="scientific">Niabella soli DSM 19437</name>
    <dbReference type="NCBI Taxonomy" id="929713"/>
    <lineage>
        <taxon>Bacteria</taxon>
        <taxon>Pseudomonadati</taxon>
        <taxon>Bacteroidota</taxon>
        <taxon>Chitinophagia</taxon>
        <taxon>Chitinophagales</taxon>
        <taxon>Chitinophagaceae</taxon>
        <taxon>Niabella</taxon>
    </lineage>
</organism>
<dbReference type="KEGG" id="nso:NIASO_08860"/>
<dbReference type="AlphaFoldDB" id="W0F7R1"/>
<evidence type="ECO:0000313" key="4">
    <source>
        <dbReference type="Proteomes" id="UP000003586"/>
    </source>
</evidence>
<dbReference type="Pfam" id="PF09836">
    <property type="entry name" value="DUF2063"/>
    <property type="match status" value="1"/>
</dbReference>
<evidence type="ECO:0000259" key="1">
    <source>
        <dbReference type="Pfam" id="PF09836"/>
    </source>
</evidence>
<reference evidence="3 4" key="1">
    <citation type="submission" date="2013-12" db="EMBL/GenBank/DDBJ databases">
        <authorList>
            <consortium name="DOE Joint Genome Institute"/>
            <person name="Eisen J."/>
            <person name="Huntemann M."/>
            <person name="Han J."/>
            <person name="Chen A."/>
            <person name="Kyrpides N."/>
            <person name="Mavromatis K."/>
            <person name="Markowitz V."/>
            <person name="Palaniappan K."/>
            <person name="Ivanova N."/>
            <person name="Schaumberg A."/>
            <person name="Pati A."/>
            <person name="Liolios K."/>
            <person name="Nordberg H.P."/>
            <person name="Cantor M.N."/>
            <person name="Hua S.X."/>
            <person name="Woyke T."/>
        </authorList>
    </citation>
    <scope>NUCLEOTIDE SEQUENCE [LARGE SCALE GENOMIC DNA]</scope>
    <source>
        <strain evidence="4">DSM 19437</strain>
    </source>
</reference>
<dbReference type="InterPro" id="IPR044922">
    <property type="entry name" value="DUF2063_N_sf"/>
</dbReference>
<accession>W0F7R1</accession>
<dbReference type="eggNOG" id="COG3219">
    <property type="taxonomic scope" value="Bacteria"/>
</dbReference>
<protein>
    <submittedName>
        <fullName evidence="3">Uncharacterized protein</fullName>
    </submittedName>
</protein>
<feature type="domain" description="NGO1945-like C-terminal" evidence="2">
    <location>
        <begin position="145"/>
        <end position="240"/>
    </location>
</feature>
<dbReference type="OrthoDB" id="4146344at2"/>
<proteinExistence type="predicted"/>
<evidence type="ECO:0000259" key="2">
    <source>
        <dbReference type="Pfam" id="PF22106"/>
    </source>
</evidence>
<dbReference type="HOGENOM" id="CLU_096334_1_0_10"/>
<dbReference type="Pfam" id="PF22106">
    <property type="entry name" value="NGO1945_C"/>
    <property type="match status" value="1"/>
</dbReference>
<dbReference type="InterPro" id="IPR054098">
    <property type="entry name" value="NGO1945-like_C"/>
</dbReference>
<dbReference type="Gene3D" id="3.90.930.50">
    <property type="match status" value="1"/>
</dbReference>
<feature type="domain" description="Putative DNA-binding" evidence="1">
    <location>
        <begin position="9"/>
        <end position="94"/>
    </location>
</feature>
<dbReference type="EMBL" id="CP007035">
    <property type="protein sequence ID" value="AHF17499.1"/>
    <property type="molecule type" value="Genomic_DNA"/>
</dbReference>
<dbReference type="InterPro" id="IPR018640">
    <property type="entry name" value="DUF2063"/>
</dbReference>
<dbReference type="RefSeq" id="WP_008584485.1">
    <property type="nucleotide sequence ID" value="NZ_CP007035.1"/>
</dbReference>
<gene>
    <name evidence="3" type="ORF">NIASO_08860</name>
</gene>
<dbReference type="Proteomes" id="UP000003586">
    <property type="component" value="Chromosome"/>
</dbReference>
<dbReference type="Gene3D" id="1.10.150.690">
    <property type="entry name" value="DUF2063"/>
    <property type="match status" value="1"/>
</dbReference>